<name>A0A9X1RBH6_9BRAD</name>
<dbReference type="InterPro" id="IPR026866">
    <property type="entry name" value="CR006_AAA"/>
</dbReference>
<dbReference type="Pfam" id="PF13166">
    <property type="entry name" value="AAA_13"/>
    <property type="match status" value="1"/>
</dbReference>
<evidence type="ECO:0000313" key="4">
    <source>
        <dbReference type="EMBL" id="MCG2670935.1"/>
    </source>
</evidence>
<evidence type="ECO:0000313" key="3">
    <source>
        <dbReference type="EMBL" id="MCG2629421.1"/>
    </source>
</evidence>
<sequence length="131" mass="14430">MTSEGTTVKAGAGNSLSNRLAVFNEDFIDLNLQWSAGRAKPVFYIGREQAELAAELAKKEAALPVANERKIAAEALFRAKEQQLANFKRAHARTVSTELRQGSRSRFLQNTVASHTESSADKPTNQRNSRL</sequence>
<feature type="region of interest" description="Disordered" evidence="1">
    <location>
        <begin position="91"/>
        <end position="131"/>
    </location>
</feature>
<gene>
    <name evidence="4" type="ORF">L6637_28640</name>
    <name evidence="3" type="ORF">L6654_22585</name>
</gene>
<organism evidence="3 6">
    <name type="scientific">Bradyrhizobium zhengyangense</name>
    <dbReference type="NCBI Taxonomy" id="2911009"/>
    <lineage>
        <taxon>Bacteria</taxon>
        <taxon>Pseudomonadati</taxon>
        <taxon>Pseudomonadota</taxon>
        <taxon>Alphaproteobacteria</taxon>
        <taxon>Hyphomicrobiales</taxon>
        <taxon>Nitrobacteraceae</taxon>
        <taxon>Bradyrhizobium</taxon>
    </lineage>
</organism>
<comment type="caution">
    <text evidence="3">The sequence shown here is derived from an EMBL/GenBank/DDBJ whole genome shotgun (WGS) entry which is preliminary data.</text>
</comment>
<feature type="domain" description="Protein CR006 P-loop" evidence="2">
    <location>
        <begin position="17"/>
        <end position="115"/>
    </location>
</feature>
<dbReference type="AlphaFoldDB" id="A0A9X1RBH6"/>
<evidence type="ECO:0000259" key="2">
    <source>
        <dbReference type="Pfam" id="PF13166"/>
    </source>
</evidence>
<keyword evidence="5" id="KW-1185">Reference proteome</keyword>
<protein>
    <submittedName>
        <fullName evidence="3">AAA family ATPase</fullName>
    </submittedName>
</protein>
<feature type="compositionally biased region" description="Polar residues" evidence="1">
    <location>
        <begin position="94"/>
        <end position="131"/>
    </location>
</feature>
<proteinExistence type="predicted"/>
<dbReference type="EMBL" id="JAKLUA010000011">
    <property type="protein sequence ID" value="MCG2670935.1"/>
    <property type="molecule type" value="Genomic_DNA"/>
</dbReference>
<dbReference type="RefSeq" id="WP_164935606.1">
    <property type="nucleotide sequence ID" value="NZ_JAKLTY010000014.1"/>
</dbReference>
<dbReference type="Proteomes" id="UP001139054">
    <property type="component" value="Unassembled WGS sequence"/>
</dbReference>
<evidence type="ECO:0000313" key="5">
    <source>
        <dbReference type="Proteomes" id="UP001139012"/>
    </source>
</evidence>
<dbReference type="Proteomes" id="UP001139012">
    <property type="component" value="Unassembled WGS sequence"/>
</dbReference>
<dbReference type="EMBL" id="JAKLTY010000014">
    <property type="protein sequence ID" value="MCG2629421.1"/>
    <property type="molecule type" value="Genomic_DNA"/>
</dbReference>
<accession>A0A9X1RBH6</accession>
<evidence type="ECO:0000256" key="1">
    <source>
        <dbReference type="SAM" id="MobiDB-lite"/>
    </source>
</evidence>
<reference evidence="3" key="1">
    <citation type="submission" date="2022-01" db="EMBL/GenBank/DDBJ databases">
        <title>Genome sequnece data of strain Bradyrhizobium sp. nov.</title>
        <authorList>
            <person name="Zhang J."/>
        </authorList>
    </citation>
    <scope>NUCLEOTIDE SEQUENCE</scope>
    <source>
        <strain evidence="4">WYCCWR 12774</strain>
        <strain evidence="3">WYCCWR 13023</strain>
    </source>
</reference>
<evidence type="ECO:0000313" key="6">
    <source>
        <dbReference type="Proteomes" id="UP001139054"/>
    </source>
</evidence>